<keyword evidence="1" id="KW-1133">Transmembrane helix</keyword>
<evidence type="ECO:0000313" key="3">
    <source>
        <dbReference type="Proteomes" id="UP000440578"/>
    </source>
</evidence>
<comment type="caution">
    <text evidence="2">The sequence shown here is derived from an EMBL/GenBank/DDBJ whole genome shotgun (WGS) entry which is preliminary data.</text>
</comment>
<keyword evidence="1" id="KW-0472">Membrane</keyword>
<reference evidence="2 3" key="1">
    <citation type="submission" date="2019-07" db="EMBL/GenBank/DDBJ databases">
        <title>Draft genome assembly of a fouling barnacle, Amphibalanus amphitrite (Darwin, 1854): The first reference genome for Thecostraca.</title>
        <authorList>
            <person name="Kim W."/>
        </authorList>
    </citation>
    <scope>NUCLEOTIDE SEQUENCE [LARGE SCALE GENOMIC DNA]</scope>
    <source>
        <strain evidence="2">SNU_AA5</strain>
        <tissue evidence="2">Soma without cirri and trophi</tissue>
    </source>
</reference>
<accession>A0A6A4VEZ6</accession>
<organism evidence="2 3">
    <name type="scientific">Amphibalanus amphitrite</name>
    <name type="common">Striped barnacle</name>
    <name type="synonym">Balanus amphitrite</name>
    <dbReference type="NCBI Taxonomy" id="1232801"/>
    <lineage>
        <taxon>Eukaryota</taxon>
        <taxon>Metazoa</taxon>
        <taxon>Ecdysozoa</taxon>
        <taxon>Arthropoda</taxon>
        <taxon>Crustacea</taxon>
        <taxon>Multicrustacea</taxon>
        <taxon>Cirripedia</taxon>
        <taxon>Thoracica</taxon>
        <taxon>Thoracicalcarea</taxon>
        <taxon>Balanomorpha</taxon>
        <taxon>Balanoidea</taxon>
        <taxon>Balanidae</taxon>
        <taxon>Amphibalaninae</taxon>
        <taxon>Amphibalanus</taxon>
    </lineage>
</organism>
<evidence type="ECO:0000256" key="1">
    <source>
        <dbReference type="SAM" id="Phobius"/>
    </source>
</evidence>
<dbReference type="OrthoDB" id="5846619at2759"/>
<proteinExistence type="predicted"/>
<feature type="transmembrane region" description="Helical" evidence="1">
    <location>
        <begin position="101"/>
        <end position="119"/>
    </location>
</feature>
<keyword evidence="1" id="KW-0812">Transmembrane</keyword>
<keyword evidence="3" id="KW-1185">Reference proteome</keyword>
<dbReference type="AlphaFoldDB" id="A0A6A4VEZ6"/>
<evidence type="ECO:0000313" key="2">
    <source>
        <dbReference type="EMBL" id="KAF0289032.1"/>
    </source>
</evidence>
<protein>
    <submittedName>
        <fullName evidence="2">Uncharacterized protein</fullName>
    </submittedName>
</protein>
<name>A0A6A4VEZ6_AMPAM</name>
<gene>
    <name evidence="2" type="ORF">FJT64_012660</name>
</gene>
<sequence length="131" mass="15744">MTPNSLRRVEQQLRQRNCRQFRKIYRLVIHKRLDREVSRRDRGLHRKENKLLDRGLYRMLCLKYQSRTVYETGGDGPPLDDDFSINEPQPVYKAQTADSNFFAYFLTAVVLCIVLYLAFHNKQKVRHRRCV</sequence>
<dbReference type="Proteomes" id="UP000440578">
    <property type="component" value="Unassembled WGS sequence"/>
</dbReference>
<dbReference type="EMBL" id="VIIS01002067">
    <property type="protein sequence ID" value="KAF0289032.1"/>
    <property type="molecule type" value="Genomic_DNA"/>
</dbReference>